<dbReference type="Proteomes" id="UP000269721">
    <property type="component" value="Unassembled WGS sequence"/>
</dbReference>
<proteinExistence type="predicted"/>
<dbReference type="EMBL" id="ML000028">
    <property type="protein sequence ID" value="RKO84501.1"/>
    <property type="molecule type" value="Genomic_DNA"/>
</dbReference>
<organism evidence="1 2">
    <name type="scientific">Blyttiomyces helicus</name>
    <dbReference type="NCBI Taxonomy" id="388810"/>
    <lineage>
        <taxon>Eukaryota</taxon>
        <taxon>Fungi</taxon>
        <taxon>Fungi incertae sedis</taxon>
        <taxon>Chytridiomycota</taxon>
        <taxon>Chytridiomycota incertae sedis</taxon>
        <taxon>Chytridiomycetes</taxon>
        <taxon>Chytridiomycetes incertae sedis</taxon>
        <taxon>Blyttiomyces</taxon>
    </lineage>
</organism>
<sequence>MSGLDLGGRAILDGGYLLEAVGLGGEDRFGVNGFGGADDGLEADGFSDADNGLEAVDGFGGTDDGLKVGEGFSGADDGFEAVGFSGADDGQEEFALHMPFARSAQWRSKVSANWTPLNQIQLGPWALMTA</sequence>
<dbReference type="AlphaFoldDB" id="A0A4P9VXM7"/>
<gene>
    <name evidence="1" type="ORF">BDK51DRAFT_40002</name>
</gene>
<keyword evidence="2" id="KW-1185">Reference proteome</keyword>
<reference evidence="2" key="1">
    <citation type="journal article" date="2018" name="Nat. Microbiol.">
        <title>Leveraging single-cell genomics to expand the fungal tree of life.</title>
        <authorList>
            <person name="Ahrendt S.R."/>
            <person name="Quandt C.A."/>
            <person name="Ciobanu D."/>
            <person name="Clum A."/>
            <person name="Salamov A."/>
            <person name="Andreopoulos B."/>
            <person name="Cheng J.F."/>
            <person name="Woyke T."/>
            <person name="Pelin A."/>
            <person name="Henrissat B."/>
            <person name="Reynolds N.K."/>
            <person name="Benny G.L."/>
            <person name="Smith M.E."/>
            <person name="James T.Y."/>
            <person name="Grigoriev I.V."/>
        </authorList>
    </citation>
    <scope>NUCLEOTIDE SEQUENCE [LARGE SCALE GENOMIC DNA]</scope>
</reference>
<evidence type="ECO:0000313" key="1">
    <source>
        <dbReference type="EMBL" id="RKO84501.1"/>
    </source>
</evidence>
<protein>
    <submittedName>
        <fullName evidence="1">Uncharacterized protein</fullName>
    </submittedName>
</protein>
<name>A0A4P9VXM7_9FUNG</name>
<evidence type="ECO:0000313" key="2">
    <source>
        <dbReference type="Proteomes" id="UP000269721"/>
    </source>
</evidence>
<accession>A0A4P9VXM7</accession>